<evidence type="ECO:0000313" key="2">
    <source>
        <dbReference type="EMBL" id="OOP69479.1"/>
    </source>
</evidence>
<keyword evidence="1" id="KW-1133">Transmembrane helix</keyword>
<dbReference type="RefSeq" id="WP_078109632.1">
    <property type="nucleotide sequence ID" value="NZ_CP065424.1"/>
</dbReference>
<reference evidence="2 3" key="1">
    <citation type="submission" date="2017-01" db="EMBL/GenBank/DDBJ databases">
        <title>Draft genome sequence of Bacillus oleronius.</title>
        <authorList>
            <person name="Allam M."/>
        </authorList>
    </citation>
    <scope>NUCLEOTIDE SEQUENCE [LARGE SCALE GENOMIC DNA]</scope>
    <source>
        <strain evidence="2 3">DSM 9356</strain>
    </source>
</reference>
<sequence length="302" mass="35748">MSNHYDDQWKLLQKLKPTNEEKEITRMRIWQTIQASSPKITRTSPFFSWKNLLATCLFFLICGGFWLIFQQENKVQHSVTEKGINSNQISWKLEDTYSKKSNDGLAFYRKNQTEKVGSVHEVTEEKRKEIIQNHAMFVEEQMENFPYPTSMYIEHVKQMNVALRYHFFIPLENQKYFHFTFDYPKLEYAEIFTVISTLRIKGMEPNNYPKQLYVNHGYGKMLFPINLQPISISANKEVYNWESGSTEAFNAYIKKITEQKGLWKKKSTTKDSHTFESADGNEIITITIKGKTITYEFIYPNR</sequence>
<dbReference type="AlphaFoldDB" id="A0A8E2IA55"/>
<dbReference type="Proteomes" id="UP000189761">
    <property type="component" value="Unassembled WGS sequence"/>
</dbReference>
<evidence type="ECO:0000256" key="1">
    <source>
        <dbReference type="SAM" id="Phobius"/>
    </source>
</evidence>
<proteinExistence type="predicted"/>
<comment type="caution">
    <text evidence="2">The sequence shown here is derived from an EMBL/GenBank/DDBJ whole genome shotgun (WGS) entry which is preliminary data.</text>
</comment>
<gene>
    <name evidence="2" type="ORF">BWZ43_05210</name>
</gene>
<feature type="transmembrane region" description="Helical" evidence="1">
    <location>
        <begin position="52"/>
        <end position="69"/>
    </location>
</feature>
<accession>A0A8E2IA55</accession>
<protein>
    <submittedName>
        <fullName evidence="2">Uncharacterized protein</fullName>
    </submittedName>
</protein>
<name>A0A8E2IA55_9BACI</name>
<keyword evidence="1" id="KW-0472">Membrane</keyword>
<keyword evidence="3" id="KW-1185">Reference proteome</keyword>
<keyword evidence="1" id="KW-0812">Transmembrane</keyword>
<evidence type="ECO:0000313" key="3">
    <source>
        <dbReference type="Proteomes" id="UP000189761"/>
    </source>
</evidence>
<organism evidence="2 3">
    <name type="scientific">Heyndrickxia oleronia</name>
    <dbReference type="NCBI Taxonomy" id="38875"/>
    <lineage>
        <taxon>Bacteria</taxon>
        <taxon>Bacillati</taxon>
        <taxon>Bacillota</taxon>
        <taxon>Bacilli</taxon>
        <taxon>Bacillales</taxon>
        <taxon>Bacillaceae</taxon>
        <taxon>Heyndrickxia</taxon>
    </lineage>
</organism>
<dbReference type="EMBL" id="MTLA01000053">
    <property type="protein sequence ID" value="OOP69479.1"/>
    <property type="molecule type" value="Genomic_DNA"/>
</dbReference>